<reference evidence="3 4" key="1">
    <citation type="submission" date="2021-03" db="EMBL/GenBank/DDBJ databases">
        <title>novel species in genus Cellulomonas.</title>
        <authorList>
            <person name="Zhang G."/>
        </authorList>
    </citation>
    <scope>NUCLEOTIDE SEQUENCE [LARGE SCALE GENOMIC DNA]</scope>
    <source>
        <strain evidence="4">zg-ZUI188</strain>
    </source>
</reference>
<name>A0ABS3SKM6_9CELL</name>
<dbReference type="PANTHER" id="PTHR37318:SF1">
    <property type="entry name" value="BSL7504 PROTEIN"/>
    <property type="match status" value="1"/>
</dbReference>
<feature type="compositionally biased region" description="Basic residues" evidence="1">
    <location>
        <begin position="161"/>
        <end position="174"/>
    </location>
</feature>
<dbReference type="Proteomes" id="UP000678317">
    <property type="component" value="Unassembled WGS sequence"/>
</dbReference>
<feature type="compositionally biased region" description="Basic residues" evidence="1">
    <location>
        <begin position="1"/>
        <end position="17"/>
    </location>
</feature>
<evidence type="ECO:0000313" key="3">
    <source>
        <dbReference type="EMBL" id="MBO3086287.1"/>
    </source>
</evidence>
<accession>A0ABS3SKM6</accession>
<feature type="region of interest" description="Disordered" evidence="1">
    <location>
        <begin position="161"/>
        <end position="194"/>
    </location>
</feature>
<comment type="caution">
    <text evidence="3">The sequence shown here is derived from an EMBL/GenBank/DDBJ whole genome shotgun (WGS) entry which is preliminary data.</text>
</comment>
<feature type="region of interest" description="Disordered" evidence="1">
    <location>
        <begin position="1"/>
        <end position="68"/>
    </location>
</feature>
<dbReference type="PANTHER" id="PTHR37318">
    <property type="entry name" value="BSL7504 PROTEIN"/>
    <property type="match status" value="1"/>
</dbReference>
<dbReference type="InterPro" id="IPR036390">
    <property type="entry name" value="WH_DNA-bd_sf"/>
</dbReference>
<organism evidence="3 4">
    <name type="scientific">Cellulomonas fengjieae</name>
    <dbReference type="NCBI Taxonomy" id="2819978"/>
    <lineage>
        <taxon>Bacteria</taxon>
        <taxon>Bacillati</taxon>
        <taxon>Actinomycetota</taxon>
        <taxon>Actinomycetes</taxon>
        <taxon>Micrococcales</taxon>
        <taxon>Cellulomonadaceae</taxon>
        <taxon>Cellulomonas</taxon>
    </lineage>
</organism>
<dbReference type="Pfam" id="PF13601">
    <property type="entry name" value="HTH_34"/>
    <property type="match status" value="1"/>
</dbReference>
<feature type="compositionally biased region" description="Basic and acidic residues" evidence="1">
    <location>
        <begin position="100"/>
        <end position="116"/>
    </location>
</feature>
<protein>
    <submittedName>
        <fullName evidence="3">Transcriptional regulator</fullName>
    </submittedName>
</protein>
<feature type="region of interest" description="Disordered" evidence="1">
    <location>
        <begin position="87"/>
        <end position="119"/>
    </location>
</feature>
<dbReference type="Gene3D" id="1.10.10.10">
    <property type="entry name" value="Winged helix-like DNA-binding domain superfamily/Winged helix DNA-binding domain"/>
    <property type="match status" value="1"/>
</dbReference>
<evidence type="ECO:0000256" key="1">
    <source>
        <dbReference type="SAM" id="MobiDB-lite"/>
    </source>
</evidence>
<sequence>MVAVRRGLRKHPGRRVPGRASAAPTCHIGKWPLAFHHGKQPAGHPRRRPDRPAGGRRRPSTTRHADLHAVVVPRGVRVVHRLDVRRYRSPRGAPRGRRRDRVDRDDAGRVRGDPRADGAAVGAEALHGGVGGALCAGPGRLVRRRLLTVRARLRAAGLRRRAVGTAGRRSRRLRRDPAQRAAHRRPAASAGPRSVTTPVFDEIIHAANRLQVCAMLAAVDQLEFSTVRETLSVSDSVLSKHVKVLADAGYVEVSKVPRGSRTRTWLSLTDAGRAALDGHLAELRRIAAMAVAP</sequence>
<evidence type="ECO:0000313" key="4">
    <source>
        <dbReference type="Proteomes" id="UP000678317"/>
    </source>
</evidence>
<dbReference type="SUPFAM" id="SSF46785">
    <property type="entry name" value="Winged helix' DNA-binding domain"/>
    <property type="match status" value="1"/>
</dbReference>
<gene>
    <name evidence="3" type="ORF">J4035_16710</name>
</gene>
<dbReference type="EMBL" id="JAGFBM010000009">
    <property type="protein sequence ID" value="MBO3086287.1"/>
    <property type="molecule type" value="Genomic_DNA"/>
</dbReference>
<feature type="compositionally biased region" description="Basic residues" evidence="1">
    <location>
        <begin position="36"/>
        <end position="61"/>
    </location>
</feature>
<evidence type="ECO:0000259" key="2">
    <source>
        <dbReference type="Pfam" id="PF13601"/>
    </source>
</evidence>
<dbReference type="InterPro" id="IPR027395">
    <property type="entry name" value="WH_DNA-bd_dom"/>
</dbReference>
<feature type="domain" description="Winged helix DNA-binding" evidence="2">
    <location>
        <begin position="209"/>
        <end position="286"/>
    </location>
</feature>
<proteinExistence type="predicted"/>
<keyword evidence="4" id="KW-1185">Reference proteome</keyword>
<dbReference type="InterPro" id="IPR036388">
    <property type="entry name" value="WH-like_DNA-bd_sf"/>
</dbReference>